<evidence type="ECO:0008006" key="3">
    <source>
        <dbReference type="Google" id="ProtNLM"/>
    </source>
</evidence>
<name>A0A833C9M4_9FIRM</name>
<evidence type="ECO:0000313" key="1">
    <source>
        <dbReference type="EMBL" id="KAB1477195.1"/>
    </source>
</evidence>
<comment type="caution">
    <text evidence="1">The sequence shown here is derived from an EMBL/GenBank/DDBJ whole genome shotgun (WGS) entry which is preliminary data.</text>
</comment>
<gene>
    <name evidence="1" type="ORF">F8R14_09370</name>
</gene>
<dbReference type="GeneID" id="83055605"/>
<protein>
    <recommendedName>
        <fullName evidence="3">Holliday junction resolvase</fullName>
    </recommendedName>
</protein>
<evidence type="ECO:0000313" key="2">
    <source>
        <dbReference type="Proteomes" id="UP000434554"/>
    </source>
</evidence>
<sequence length="123" mass="14042">MTNSRRKGANGEREFSKYCHGQGFPNVRRTVQYCGKSGEAADVVGLPGIHAEVKRVERLNLYDALEQAKRDAQKSKGVPAVFHRKNNHEWVVVMAAEDWFNLYRESELLNSNYRSDENGRDNA</sequence>
<accession>A0A833C9M4</accession>
<dbReference type="EMBL" id="WBKH01000010">
    <property type="protein sequence ID" value="KAB1477195.1"/>
    <property type="molecule type" value="Genomic_DNA"/>
</dbReference>
<proteinExistence type="predicted"/>
<dbReference type="AlphaFoldDB" id="A0A833C9M4"/>
<dbReference type="RefSeq" id="WP_127008328.1">
    <property type="nucleotide sequence ID" value="NZ_JBPFKZ010000014.1"/>
</dbReference>
<reference evidence="1 2" key="1">
    <citation type="submission" date="2019-09" db="EMBL/GenBank/DDBJ databases">
        <title>Draft genome sequence of 3 type strains from the CCUG.</title>
        <authorList>
            <person name="Pineiro-Iglesias B."/>
            <person name="Tunovic T."/>
            <person name="Unosson C."/>
            <person name="Inganas E."/>
            <person name="Ohlen M."/>
            <person name="Cardew S."/>
            <person name="Jensie-Markopoulos S."/>
            <person name="Salva-Serra F."/>
            <person name="Jaen-Luchoro D."/>
            <person name="Karlsson R."/>
            <person name="Svensson-Stadler L."/>
            <person name="Chun J."/>
            <person name="Moore E."/>
        </authorList>
    </citation>
    <scope>NUCLEOTIDE SEQUENCE [LARGE SCALE GENOMIC DNA]</scope>
    <source>
        <strain evidence="1 2">CCUG 65427</strain>
    </source>
</reference>
<organism evidence="1 2">
    <name type="scientific">Veillonella seminalis</name>
    <dbReference type="NCBI Taxonomy" id="1502943"/>
    <lineage>
        <taxon>Bacteria</taxon>
        <taxon>Bacillati</taxon>
        <taxon>Bacillota</taxon>
        <taxon>Negativicutes</taxon>
        <taxon>Veillonellales</taxon>
        <taxon>Veillonellaceae</taxon>
        <taxon>Veillonella</taxon>
    </lineage>
</organism>
<dbReference type="Proteomes" id="UP000434554">
    <property type="component" value="Unassembled WGS sequence"/>
</dbReference>